<evidence type="ECO:0000313" key="2">
    <source>
        <dbReference type="Proteomes" id="UP000324748"/>
    </source>
</evidence>
<dbReference type="EMBL" id="VSWC01000027">
    <property type="protein sequence ID" value="KAA1110194.1"/>
    <property type="molecule type" value="Genomic_DNA"/>
</dbReference>
<dbReference type="CDD" id="cd00303">
    <property type="entry name" value="retropepsin_like"/>
    <property type="match status" value="1"/>
</dbReference>
<dbReference type="AlphaFoldDB" id="A0A5B0QB57"/>
<gene>
    <name evidence="1" type="ORF">PGT21_013884</name>
</gene>
<reference evidence="1 2" key="1">
    <citation type="submission" date="2019-05" db="EMBL/GenBank/DDBJ databases">
        <title>Emergence of the Ug99 lineage of the wheat stem rust pathogen through somatic hybridization.</title>
        <authorList>
            <person name="Li F."/>
            <person name="Upadhyaya N.M."/>
            <person name="Sperschneider J."/>
            <person name="Matny O."/>
            <person name="Nguyen-Phuc H."/>
            <person name="Mago R."/>
            <person name="Raley C."/>
            <person name="Miller M.E."/>
            <person name="Silverstein K.A.T."/>
            <person name="Henningsen E."/>
            <person name="Hirsch C.D."/>
            <person name="Visser B."/>
            <person name="Pretorius Z.A."/>
            <person name="Steffenson B.J."/>
            <person name="Schwessinger B."/>
            <person name="Dodds P.N."/>
            <person name="Figueroa M."/>
        </authorList>
    </citation>
    <scope>NUCLEOTIDE SEQUENCE [LARGE SCALE GENOMIC DNA]</scope>
    <source>
        <strain evidence="1">21-0</strain>
    </source>
</reference>
<name>A0A5B0QB57_PUCGR</name>
<protein>
    <recommendedName>
        <fullName evidence="3">Peptidase A2 domain-containing protein</fullName>
    </recommendedName>
</protein>
<proteinExistence type="predicted"/>
<evidence type="ECO:0008006" key="3">
    <source>
        <dbReference type="Google" id="ProtNLM"/>
    </source>
</evidence>
<comment type="caution">
    <text evidence="1">The sequence shown here is derived from an EMBL/GenBank/DDBJ whole genome shotgun (WGS) entry which is preliminary data.</text>
</comment>
<dbReference type="Gene3D" id="2.40.70.10">
    <property type="entry name" value="Acid Proteases"/>
    <property type="match status" value="1"/>
</dbReference>
<dbReference type="Proteomes" id="UP000324748">
    <property type="component" value="Unassembled WGS sequence"/>
</dbReference>
<evidence type="ECO:0000313" key="1">
    <source>
        <dbReference type="EMBL" id="KAA1110194.1"/>
    </source>
</evidence>
<dbReference type="OrthoDB" id="2507309at2759"/>
<sequence>MSAGKPILPPAGRLSNQSALVAEVSEHNFFPDLDVASVLVFAAIDEELCATAEDRLVPSNVPRRLIICFKFGDRYLLGLIDTGAEINLVNDQTVKDIGLPMLNLVNPTRVTLALNDKSRTPLILKHFTRVTLADTRSGLSFDNVELSLGPVAGNYDMILGIPFLSHFHLSVSISQHSLVPPSEVAAATSSEGPCVKFDASSGFLAAQRHKKPLLKQLPPRRLKQTEHEHRGQTWTLSPVIGSRTQVTRTSDGRNQIDQNLVS</sequence>
<dbReference type="SUPFAM" id="SSF50630">
    <property type="entry name" value="Acid proteases"/>
    <property type="match status" value="1"/>
</dbReference>
<keyword evidence="2" id="KW-1185">Reference proteome</keyword>
<accession>A0A5B0QB57</accession>
<organism evidence="1 2">
    <name type="scientific">Puccinia graminis f. sp. tritici</name>
    <dbReference type="NCBI Taxonomy" id="56615"/>
    <lineage>
        <taxon>Eukaryota</taxon>
        <taxon>Fungi</taxon>
        <taxon>Dikarya</taxon>
        <taxon>Basidiomycota</taxon>
        <taxon>Pucciniomycotina</taxon>
        <taxon>Pucciniomycetes</taxon>
        <taxon>Pucciniales</taxon>
        <taxon>Pucciniaceae</taxon>
        <taxon>Puccinia</taxon>
    </lineage>
</organism>
<dbReference type="InterPro" id="IPR021109">
    <property type="entry name" value="Peptidase_aspartic_dom_sf"/>
</dbReference>